<dbReference type="EMBL" id="MU129004">
    <property type="protein sequence ID" value="KAF9511193.1"/>
    <property type="molecule type" value="Genomic_DNA"/>
</dbReference>
<dbReference type="InterPro" id="IPR007244">
    <property type="entry name" value="Naa35_N"/>
</dbReference>
<organism evidence="2 3">
    <name type="scientific">Hydnum rufescens UP504</name>
    <dbReference type="NCBI Taxonomy" id="1448309"/>
    <lineage>
        <taxon>Eukaryota</taxon>
        <taxon>Fungi</taxon>
        <taxon>Dikarya</taxon>
        <taxon>Basidiomycota</taxon>
        <taxon>Agaricomycotina</taxon>
        <taxon>Agaricomycetes</taxon>
        <taxon>Cantharellales</taxon>
        <taxon>Hydnaceae</taxon>
        <taxon>Hydnum</taxon>
    </lineage>
</organism>
<keyword evidence="3" id="KW-1185">Reference proteome</keyword>
<evidence type="ECO:0000259" key="1">
    <source>
        <dbReference type="Pfam" id="PF04112"/>
    </source>
</evidence>
<gene>
    <name evidence="2" type="ORF">BS47DRAFT_1197815</name>
</gene>
<evidence type="ECO:0000313" key="2">
    <source>
        <dbReference type="EMBL" id="KAF9511193.1"/>
    </source>
</evidence>
<protein>
    <recommendedName>
        <fullName evidence="1">NAA35-like N-terminal domain-containing protein</fullName>
    </recommendedName>
</protein>
<dbReference type="OrthoDB" id="269405at2759"/>
<dbReference type="GO" id="GO:0031417">
    <property type="term" value="C:NatC complex"/>
    <property type="evidence" value="ECO:0007669"/>
    <property type="project" value="InterPro"/>
</dbReference>
<dbReference type="InterPro" id="IPR057983">
    <property type="entry name" value="NAA35-like_N"/>
</dbReference>
<evidence type="ECO:0000313" key="3">
    <source>
        <dbReference type="Proteomes" id="UP000886523"/>
    </source>
</evidence>
<feature type="domain" description="NAA35-like N-terminal" evidence="1">
    <location>
        <begin position="35"/>
        <end position="191"/>
    </location>
</feature>
<proteinExistence type="predicted"/>
<dbReference type="PANTHER" id="PTHR21373:SF0">
    <property type="entry name" value="N-ALPHA-ACETYLTRANSFERASE 35, NATC AUXILIARY SUBUNIT"/>
    <property type="match status" value="1"/>
</dbReference>
<sequence length="419" mass="47298">MLDFTTTAHGWDVPGGPYYTDVTEFIEAATNQLAPGELLMMDNFTLAESMSAIEIMDPRLDSGLAQSLDEKPTASFDPYFPLLPEEVCWILDRAFATEGCALSQTVHTLLYVHELPTLDPLAWYRRQPKALPIDRPGNLVTSVLNASILGLLKSCDLVWREFAQKHVYENEDVMTEKSEISLCEGTSVARVVDSLESAEEWLVSQGGLPWSEELLLRVQLRKVMLRIFASRPRADSELNRQFLSMSRELVQRIKDRKQPSLPPLGSQARAAFDPAICRKFISHVPLPVIRLFDQERTWDALEAMFQGLQDLSPLEKTEDLRVWKTTLNLASRNPPSFKRCSYVRSRTTSSFTSTNALIFNTYPVSWLVREILSQVGGIPKGVIESLYSGADRVTLFHWHAFENPAAEVRRSFLATAVSN</sequence>
<comment type="caution">
    <text evidence="2">The sequence shown here is derived from an EMBL/GenBank/DDBJ whole genome shotgun (WGS) entry which is preliminary data.</text>
</comment>
<name>A0A9P6DU15_9AGAM</name>
<dbReference type="Pfam" id="PF04112">
    <property type="entry name" value="Mak10"/>
    <property type="match status" value="1"/>
</dbReference>
<dbReference type="Proteomes" id="UP000886523">
    <property type="component" value="Unassembled WGS sequence"/>
</dbReference>
<dbReference type="PANTHER" id="PTHR21373">
    <property type="entry name" value="GLUCOSE REPRESSIBLE PROTEIN MAK10"/>
    <property type="match status" value="1"/>
</dbReference>
<accession>A0A9P6DU15</accession>
<reference evidence="2" key="1">
    <citation type="journal article" date="2020" name="Nat. Commun.">
        <title>Large-scale genome sequencing of mycorrhizal fungi provides insights into the early evolution of symbiotic traits.</title>
        <authorList>
            <person name="Miyauchi S."/>
            <person name="Kiss E."/>
            <person name="Kuo A."/>
            <person name="Drula E."/>
            <person name="Kohler A."/>
            <person name="Sanchez-Garcia M."/>
            <person name="Morin E."/>
            <person name="Andreopoulos B."/>
            <person name="Barry K.W."/>
            <person name="Bonito G."/>
            <person name="Buee M."/>
            <person name="Carver A."/>
            <person name="Chen C."/>
            <person name="Cichocki N."/>
            <person name="Clum A."/>
            <person name="Culley D."/>
            <person name="Crous P.W."/>
            <person name="Fauchery L."/>
            <person name="Girlanda M."/>
            <person name="Hayes R.D."/>
            <person name="Keri Z."/>
            <person name="LaButti K."/>
            <person name="Lipzen A."/>
            <person name="Lombard V."/>
            <person name="Magnuson J."/>
            <person name="Maillard F."/>
            <person name="Murat C."/>
            <person name="Nolan M."/>
            <person name="Ohm R.A."/>
            <person name="Pangilinan J."/>
            <person name="Pereira M.F."/>
            <person name="Perotto S."/>
            <person name="Peter M."/>
            <person name="Pfister S."/>
            <person name="Riley R."/>
            <person name="Sitrit Y."/>
            <person name="Stielow J.B."/>
            <person name="Szollosi G."/>
            <person name="Zifcakova L."/>
            <person name="Stursova M."/>
            <person name="Spatafora J.W."/>
            <person name="Tedersoo L."/>
            <person name="Vaario L.M."/>
            <person name="Yamada A."/>
            <person name="Yan M."/>
            <person name="Wang P."/>
            <person name="Xu J."/>
            <person name="Bruns T."/>
            <person name="Baldrian P."/>
            <person name="Vilgalys R."/>
            <person name="Dunand C."/>
            <person name="Henrissat B."/>
            <person name="Grigoriev I.V."/>
            <person name="Hibbett D."/>
            <person name="Nagy L.G."/>
            <person name="Martin F.M."/>
        </authorList>
    </citation>
    <scope>NUCLEOTIDE SEQUENCE</scope>
    <source>
        <strain evidence="2">UP504</strain>
    </source>
</reference>
<dbReference type="AlphaFoldDB" id="A0A9P6DU15"/>